<dbReference type="InterPro" id="IPR036097">
    <property type="entry name" value="HisK_dim/P_sf"/>
</dbReference>
<reference evidence="12 13" key="1">
    <citation type="submission" date="2020-04" db="EMBL/GenBank/DDBJ databases">
        <title>Genome sequencing of novel species.</title>
        <authorList>
            <person name="Heo J."/>
            <person name="Kim S.-J."/>
            <person name="Kim J.-S."/>
            <person name="Hong S.-B."/>
            <person name="Kwon S.-W."/>
        </authorList>
    </citation>
    <scope>NUCLEOTIDE SEQUENCE [LARGE SCALE GENOMIC DNA]</scope>
    <source>
        <strain evidence="12 13">GN2-R2</strain>
    </source>
</reference>
<dbReference type="PROSITE" id="PS50112">
    <property type="entry name" value="PAS"/>
    <property type="match status" value="1"/>
</dbReference>
<dbReference type="InterPro" id="IPR004358">
    <property type="entry name" value="Sig_transdc_His_kin-like_C"/>
</dbReference>
<dbReference type="SUPFAM" id="SSF52172">
    <property type="entry name" value="CheY-like"/>
    <property type="match status" value="1"/>
</dbReference>
<evidence type="ECO:0000256" key="5">
    <source>
        <dbReference type="ARBA" id="ARBA00022679"/>
    </source>
</evidence>
<evidence type="ECO:0000313" key="13">
    <source>
        <dbReference type="Proteomes" id="UP000502415"/>
    </source>
</evidence>
<dbReference type="SMART" id="SM00448">
    <property type="entry name" value="REC"/>
    <property type="match status" value="1"/>
</dbReference>
<dbReference type="Gene3D" id="3.30.565.10">
    <property type="entry name" value="Histidine kinase-like ATPase, C-terminal domain"/>
    <property type="match status" value="1"/>
</dbReference>
<dbReference type="EMBL" id="CP051685">
    <property type="protein sequence ID" value="QJE01211.1"/>
    <property type="molecule type" value="Genomic_DNA"/>
</dbReference>
<dbReference type="InterPro" id="IPR003594">
    <property type="entry name" value="HATPase_dom"/>
</dbReference>
<dbReference type="Gene3D" id="1.10.287.130">
    <property type="match status" value="1"/>
</dbReference>
<dbReference type="RefSeq" id="WP_170203239.1">
    <property type="nucleotide sequence ID" value="NZ_CP051685.1"/>
</dbReference>
<evidence type="ECO:0000256" key="3">
    <source>
        <dbReference type="ARBA" id="ARBA00012438"/>
    </source>
</evidence>
<comment type="subcellular location">
    <subcellularLocation>
        <location evidence="2">Cell inner membrane</location>
        <topology evidence="2">Multi-pass membrane protein</topology>
    </subcellularLocation>
</comment>
<dbReference type="FunFam" id="3.30.450.20:FF:000099">
    <property type="entry name" value="Sensory box sensor histidine kinase"/>
    <property type="match status" value="1"/>
</dbReference>
<feature type="domain" description="Response regulatory" evidence="9">
    <location>
        <begin position="917"/>
        <end position="1033"/>
    </location>
</feature>
<dbReference type="InterPro" id="IPR035965">
    <property type="entry name" value="PAS-like_dom_sf"/>
</dbReference>
<protein>
    <recommendedName>
        <fullName evidence="3">histidine kinase</fullName>
        <ecNumber evidence="3">2.7.13.3</ecNumber>
    </recommendedName>
</protein>
<dbReference type="Pfam" id="PF08447">
    <property type="entry name" value="PAS_3"/>
    <property type="match status" value="1"/>
</dbReference>
<dbReference type="SMART" id="SM00091">
    <property type="entry name" value="PAS"/>
    <property type="match status" value="4"/>
</dbReference>
<dbReference type="PROSITE" id="PS50109">
    <property type="entry name" value="HIS_KIN"/>
    <property type="match status" value="1"/>
</dbReference>
<dbReference type="CDD" id="cd00075">
    <property type="entry name" value="HATPase"/>
    <property type="match status" value="1"/>
</dbReference>
<dbReference type="CDD" id="cd00130">
    <property type="entry name" value="PAS"/>
    <property type="match status" value="2"/>
</dbReference>
<evidence type="ECO:0000256" key="4">
    <source>
        <dbReference type="ARBA" id="ARBA00022553"/>
    </source>
</evidence>
<feature type="domain" description="PAS" evidence="10">
    <location>
        <begin position="403"/>
        <end position="458"/>
    </location>
</feature>
<evidence type="ECO:0000259" key="8">
    <source>
        <dbReference type="PROSITE" id="PS50109"/>
    </source>
</evidence>
<feature type="domain" description="PAC" evidence="11">
    <location>
        <begin position="476"/>
        <end position="528"/>
    </location>
</feature>
<feature type="modified residue" description="4-aspartylphosphate" evidence="7">
    <location>
        <position position="966"/>
    </location>
</feature>
<dbReference type="InterPro" id="IPR000014">
    <property type="entry name" value="PAS"/>
</dbReference>
<dbReference type="Pfam" id="PF00072">
    <property type="entry name" value="Response_reg"/>
    <property type="match status" value="1"/>
</dbReference>
<dbReference type="FunFam" id="3.30.565.10:FF:000006">
    <property type="entry name" value="Sensor histidine kinase WalK"/>
    <property type="match status" value="1"/>
</dbReference>
<evidence type="ECO:0000256" key="1">
    <source>
        <dbReference type="ARBA" id="ARBA00000085"/>
    </source>
</evidence>
<dbReference type="AlphaFoldDB" id="A0A7Z2ZT50"/>
<name>A0A7Z2ZT50_9BURK</name>
<dbReference type="InterPro" id="IPR036890">
    <property type="entry name" value="HATPase_C_sf"/>
</dbReference>
<dbReference type="InterPro" id="IPR000700">
    <property type="entry name" value="PAS-assoc_C"/>
</dbReference>
<dbReference type="PANTHER" id="PTHR43047:SF72">
    <property type="entry name" value="OSMOSENSING HISTIDINE PROTEIN KINASE SLN1"/>
    <property type="match status" value="1"/>
</dbReference>
<evidence type="ECO:0000256" key="6">
    <source>
        <dbReference type="ARBA" id="ARBA00022777"/>
    </source>
</evidence>
<sequence length="1036" mass="111498">MSPQPEPSVDVLAAPVGLQLFEGSPDCVKLLSLDGCLLAMNKNGQCAMEIDDFSNVAGAAWTAFWPQESRAAIEDAIATAVRGGSGHVKAFCPTARGTPKWWDVTMMQVIGVDGEAGNLLAVSRDITATHQAERALHASEARFRSLVTATSAIVWESPGEGGFAAEQPAWAAFTGQGFAQYRGAGWLAAVHPEDRAATLAAWDRAVATRSIYGCQHRLRRADGQYRHMSVKGVPIFDDGGAVTEWVGVHTDITDDIRTHAERERLLAEVRAANERMGDIFRQAPAFMCVLRGPEHVFEMVNDRYLQLVGNRDLVGQPIRQALPEVEGQGFFELLDRVYRTGEPFFGFEMPVLLQREPGMPLEERFSDLVYMALRDADGAVTGLLVHGVDQTHRKQADIALHESRERFEKIVSQATTGVVEMDTAGRITFVNQKYADMLGYRPGELIGVEVERITAPDSLGATLDLVGGLRAGGDGGIIDKYYLRKDGSTMPATSAINALRGPDGEFQGVVAIVLDTTESKRAARMLRASEERYRTLFESMDQGFCIIEMLFDAAGKPVDYRFVEMNPTFERHTGLADVAGKRVRELVPDLDGFWIDTYGKVALSGEPMRFENEAGAMARWFDVYAARIGGEGSSLVALLFSDITARKQADEKLRTLAADLSEADRRKTEFLATLAHELRNPLAPIRSGLGVMRLSGDNPATVAKVRAVMERQVGHMVHLIDDLLDVARISGGKLELKKARVDLHEVLASAVETSMPMIEAAGHALALELAPELAPEAFAADVDATRISQVVANLLNNAAKYTPAGGRIGLALRRDGGDALVTVADNGVGIPAEALPTVFDMFTQVGRNIDRAQGGLGIGLSLVRRLVEMHGGSVSVHSDGAGAGSVFTVRLPLAPAPSEAAPAPAPGGAAPAAPGLRVLVVDDNVDAAATLAMILEMQGHATRVAHDGVEAIAALAEFTPQLALLDIGMPRMNGYETALAMRAVPGLEQLRLVALTGWGADDDRKRSREAGFDHHLTKPVQMAELERLLARAAGAD</sequence>
<dbReference type="InterPro" id="IPR003661">
    <property type="entry name" value="HisK_dim/P_dom"/>
</dbReference>
<evidence type="ECO:0000259" key="9">
    <source>
        <dbReference type="PROSITE" id="PS50110"/>
    </source>
</evidence>
<dbReference type="PRINTS" id="PR00344">
    <property type="entry name" value="BCTRLSENSOR"/>
</dbReference>
<keyword evidence="13" id="KW-1185">Reference proteome</keyword>
<dbReference type="SUPFAM" id="SSF55874">
    <property type="entry name" value="ATPase domain of HSP90 chaperone/DNA topoisomerase II/histidine kinase"/>
    <property type="match status" value="1"/>
</dbReference>
<comment type="catalytic activity">
    <reaction evidence="1">
        <text>ATP + protein L-histidine = ADP + protein N-phospho-L-histidine.</text>
        <dbReference type="EC" id="2.7.13.3"/>
    </reaction>
</comment>
<dbReference type="Gene3D" id="3.40.50.2300">
    <property type="match status" value="1"/>
</dbReference>
<proteinExistence type="predicted"/>
<dbReference type="SUPFAM" id="SSF55785">
    <property type="entry name" value="PYP-like sensor domain (PAS domain)"/>
    <property type="match status" value="5"/>
</dbReference>
<dbReference type="SUPFAM" id="SSF47384">
    <property type="entry name" value="Homodimeric domain of signal transducing histidine kinase"/>
    <property type="match status" value="1"/>
</dbReference>
<dbReference type="InterPro" id="IPR011006">
    <property type="entry name" value="CheY-like_superfamily"/>
</dbReference>
<dbReference type="EC" id="2.7.13.3" evidence="3"/>
<dbReference type="SMART" id="SM00086">
    <property type="entry name" value="PAC"/>
    <property type="match status" value="2"/>
</dbReference>
<dbReference type="GO" id="GO:0005886">
    <property type="term" value="C:plasma membrane"/>
    <property type="evidence" value="ECO:0007669"/>
    <property type="project" value="UniProtKB-SubCell"/>
</dbReference>
<evidence type="ECO:0000256" key="2">
    <source>
        <dbReference type="ARBA" id="ARBA00004429"/>
    </source>
</evidence>
<keyword evidence="5" id="KW-0808">Transferase</keyword>
<dbReference type="InterPro" id="IPR013656">
    <property type="entry name" value="PAS_4"/>
</dbReference>
<dbReference type="GO" id="GO:0009927">
    <property type="term" value="F:histidine phosphotransfer kinase activity"/>
    <property type="evidence" value="ECO:0007669"/>
    <property type="project" value="TreeGrafter"/>
</dbReference>
<dbReference type="InterPro" id="IPR001610">
    <property type="entry name" value="PAC"/>
</dbReference>
<dbReference type="InterPro" id="IPR013655">
    <property type="entry name" value="PAS_fold_3"/>
</dbReference>
<dbReference type="PANTHER" id="PTHR43047">
    <property type="entry name" value="TWO-COMPONENT HISTIDINE PROTEIN KINASE"/>
    <property type="match status" value="1"/>
</dbReference>
<dbReference type="Pfam" id="PF08448">
    <property type="entry name" value="PAS_4"/>
    <property type="match status" value="3"/>
</dbReference>
<dbReference type="Pfam" id="PF02518">
    <property type="entry name" value="HATPase_c"/>
    <property type="match status" value="1"/>
</dbReference>
<dbReference type="NCBIfam" id="TIGR00229">
    <property type="entry name" value="sensory_box"/>
    <property type="match status" value="3"/>
</dbReference>
<dbReference type="PROSITE" id="PS50110">
    <property type="entry name" value="RESPONSE_REGULATORY"/>
    <property type="match status" value="1"/>
</dbReference>
<dbReference type="GO" id="GO:0000155">
    <property type="term" value="F:phosphorelay sensor kinase activity"/>
    <property type="evidence" value="ECO:0007669"/>
    <property type="project" value="InterPro"/>
</dbReference>
<evidence type="ECO:0000259" key="10">
    <source>
        <dbReference type="PROSITE" id="PS50112"/>
    </source>
</evidence>
<feature type="domain" description="PAC" evidence="11">
    <location>
        <begin position="212"/>
        <end position="264"/>
    </location>
</feature>
<feature type="domain" description="Histidine kinase" evidence="8">
    <location>
        <begin position="673"/>
        <end position="895"/>
    </location>
</feature>
<organism evidence="12 13">
    <name type="scientific">Massilia forsythiae</name>
    <dbReference type="NCBI Taxonomy" id="2728020"/>
    <lineage>
        <taxon>Bacteria</taxon>
        <taxon>Pseudomonadati</taxon>
        <taxon>Pseudomonadota</taxon>
        <taxon>Betaproteobacteria</taxon>
        <taxon>Burkholderiales</taxon>
        <taxon>Oxalobacteraceae</taxon>
        <taxon>Telluria group</taxon>
        <taxon>Massilia</taxon>
    </lineage>
</organism>
<keyword evidence="4 7" id="KW-0597">Phosphoprotein</keyword>
<dbReference type="InterPro" id="IPR001789">
    <property type="entry name" value="Sig_transdc_resp-reg_receiver"/>
</dbReference>
<dbReference type="KEGG" id="mfy:HH212_15190"/>
<dbReference type="Proteomes" id="UP000502415">
    <property type="component" value="Chromosome"/>
</dbReference>
<evidence type="ECO:0000259" key="11">
    <source>
        <dbReference type="PROSITE" id="PS50113"/>
    </source>
</evidence>
<dbReference type="CDD" id="cd00082">
    <property type="entry name" value="HisKA"/>
    <property type="match status" value="1"/>
</dbReference>
<evidence type="ECO:0000256" key="7">
    <source>
        <dbReference type="PROSITE-ProRule" id="PRU00169"/>
    </source>
</evidence>
<dbReference type="PROSITE" id="PS50113">
    <property type="entry name" value="PAC"/>
    <property type="match status" value="2"/>
</dbReference>
<dbReference type="SMART" id="SM00388">
    <property type="entry name" value="HisKA"/>
    <property type="match status" value="1"/>
</dbReference>
<dbReference type="Pfam" id="PF13188">
    <property type="entry name" value="PAS_8"/>
    <property type="match status" value="1"/>
</dbReference>
<dbReference type="InterPro" id="IPR005467">
    <property type="entry name" value="His_kinase_dom"/>
</dbReference>
<keyword evidence="6" id="KW-0418">Kinase</keyword>
<dbReference type="Pfam" id="PF00512">
    <property type="entry name" value="HisKA"/>
    <property type="match status" value="1"/>
</dbReference>
<dbReference type="Gene3D" id="3.30.450.20">
    <property type="entry name" value="PAS domain"/>
    <property type="match status" value="5"/>
</dbReference>
<gene>
    <name evidence="12" type="ORF">HH212_15190</name>
</gene>
<accession>A0A7Z2ZT50</accession>
<dbReference type="SMART" id="SM00387">
    <property type="entry name" value="HATPase_c"/>
    <property type="match status" value="1"/>
</dbReference>
<evidence type="ECO:0000313" key="12">
    <source>
        <dbReference type="EMBL" id="QJE01211.1"/>
    </source>
</evidence>
<dbReference type="CDD" id="cd17580">
    <property type="entry name" value="REC_2_DhkD-like"/>
    <property type="match status" value="1"/>
</dbReference>